<evidence type="ECO:0000313" key="6">
    <source>
        <dbReference type="Proteomes" id="UP000256388"/>
    </source>
</evidence>
<dbReference type="AlphaFoldDB" id="A0A347ZUB0"/>
<dbReference type="PANTHER" id="PTHR11638">
    <property type="entry name" value="ATP-DEPENDENT CLP PROTEASE"/>
    <property type="match status" value="1"/>
</dbReference>
<dbReference type="PRINTS" id="PR00300">
    <property type="entry name" value="CLPPROTEASEA"/>
</dbReference>
<dbReference type="SUPFAM" id="SSF52540">
    <property type="entry name" value="P-loop containing nucleoside triphosphate hydrolases"/>
    <property type="match status" value="2"/>
</dbReference>
<feature type="domain" description="AAA+ ATPase" evidence="4">
    <location>
        <begin position="182"/>
        <end position="323"/>
    </location>
</feature>
<dbReference type="EMBL" id="QUMS01000001">
    <property type="protein sequence ID" value="REG10524.1"/>
    <property type="molecule type" value="Genomic_DNA"/>
</dbReference>
<evidence type="ECO:0000256" key="1">
    <source>
        <dbReference type="ARBA" id="ARBA00022741"/>
    </source>
</evidence>
<keyword evidence="3" id="KW-0143">Chaperone</keyword>
<dbReference type="Pfam" id="PF10431">
    <property type="entry name" value="ClpB_D2-small"/>
    <property type="match status" value="1"/>
</dbReference>
<dbReference type="OrthoDB" id="9803641at2"/>
<dbReference type="InterPro" id="IPR027417">
    <property type="entry name" value="P-loop_NTPase"/>
</dbReference>
<keyword evidence="5" id="KW-0378">Hydrolase</keyword>
<name>A0A347ZUB0_9CHLR</name>
<keyword evidence="5" id="KW-0645">Protease</keyword>
<dbReference type="GO" id="GO:0008233">
    <property type="term" value="F:peptidase activity"/>
    <property type="evidence" value="ECO:0007669"/>
    <property type="project" value="UniProtKB-KW"/>
</dbReference>
<dbReference type="CDD" id="cd19499">
    <property type="entry name" value="RecA-like_ClpB_Hsp104-like"/>
    <property type="match status" value="1"/>
</dbReference>
<dbReference type="PANTHER" id="PTHR11638:SF175">
    <property type="entry name" value="ATP-DEPENDENT CLP PROTEASE, ATP-BINDING SUBUNIT CLPC"/>
    <property type="match status" value="1"/>
</dbReference>
<dbReference type="SMART" id="SM00382">
    <property type="entry name" value="AAA"/>
    <property type="match status" value="2"/>
</dbReference>
<evidence type="ECO:0000313" key="5">
    <source>
        <dbReference type="EMBL" id="REG10524.1"/>
    </source>
</evidence>
<dbReference type="GO" id="GO:0005737">
    <property type="term" value="C:cytoplasm"/>
    <property type="evidence" value="ECO:0007669"/>
    <property type="project" value="TreeGrafter"/>
</dbReference>
<dbReference type="GO" id="GO:0016887">
    <property type="term" value="F:ATP hydrolysis activity"/>
    <property type="evidence" value="ECO:0007669"/>
    <property type="project" value="InterPro"/>
</dbReference>
<protein>
    <submittedName>
        <fullName evidence="5">ATP-dependent Clp protease ATP-binding subunit ClpA</fullName>
    </submittedName>
</protein>
<dbReference type="GO" id="GO:0006508">
    <property type="term" value="P:proteolysis"/>
    <property type="evidence" value="ECO:0007669"/>
    <property type="project" value="UniProtKB-KW"/>
</dbReference>
<dbReference type="RefSeq" id="WP_116223700.1">
    <property type="nucleotide sequence ID" value="NZ_AP018437.1"/>
</dbReference>
<dbReference type="InterPro" id="IPR018368">
    <property type="entry name" value="ClpA/B_CS1"/>
</dbReference>
<dbReference type="CDD" id="cd00009">
    <property type="entry name" value="AAA"/>
    <property type="match status" value="1"/>
</dbReference>
<evidence type="ECO:0000259" key="4">
    <source>
        <dbReference type="SMART" id="SM00382"/>
    </source>
</evidence>
<proteinExistence type="predicted"/>
<organism evidence="5 6">
    <name type="scientific">Pelolinea submarina</name>
    <dbReference type="NCBI Taxonomy" id="913107"/>
    <lineage>
        <taxon>Bacteria</taxon>
        <taxon>Bacillati</taxon>
        <taxon>Chloroflexota</taxon>
        <taxon>Anaerolineae</taxon>
        <taxon>Anaerolineales</taxon>
        <taxon>Anaerolineaceae</taxon>
        <taxon>Pelolinea</taxon>
    </lineage>
</organism>
<sequence>MKMLKINDLFQKVNTYFPDENISVCISLLTWAKDPEWSQDLKDLLEPCGLDFGSLIHILEAQKSNHSQKDNKIFSQAIGKGIKGEPLAAALLLALAEMPQHPLTQSFVRNGLDLQCLKTSLENIEISQSVLMMVVSEVESKMPTLHQYGRNLTELAKQGDFDDLYPREKELEQLILILMKTQKGNAVITGPAGAGKTALVELFARAIVKGSVPSQLADSSVFEVSISKLLSGTIYRGQFEERIDKLLAELKSNPSAILFVDEMHLLWGAGRTSESAMDASNILKPFLARGEITMIGATTTEEYHRYIAQDKALDRRFEMLPLEAPSGALLLNMVKSMANAFQERTAIIIPDKTVEAAIRLTDQYLPHRSQPDKAINLLDLAVAKTQMIAETQVTEMLLMNLLADQTGQPIAELDDQKQSALLGMEERIKKQIIGQDYAIEKVMQSIIYRRQFTFSGNERNIGTFLFAGPTGVGKTELGRILAREFYGNTDRLLLIDLAEYTHSATLSRLIGAAPGLVGHERPGLIADFLHEHGSGVIIFDEIEKSHSDIRDFLLGILDNGRVRAGNGELMSTRGCIIVVTTNVLTQDDLVSTGMGFVGMKEKKSVTALLKNYFPPEFLGRFDELILFNHLSQNDIKMIIELRLDEILVQFTTQGYEVDFDRDEIVALVLTHLEDHGARSVKRTIEQYFLQPLAVQMLSGKKLHWQAST</sequence>
<dbReference type="GO" id="GO:0005524">
    <property type="term" value="F:ATP binding"/>
    <property type="evidence" value="ECO:0007669"/>
    <property type="project" value="UniProtKB-KW"/>
</dbReference>
<feature type="domain" description="AAA+ ATPase" evidence="4">
    <location>
        <begin position="460"/>
        <end position="631"/>
    </location>
</feature>
<dbReference type="InterPro" id="IPR003593">
    <property type="entry name" value="AAA+_ATPase"/>
</dbReference>
<comment type="caution">
    <text evidence="5">The sequence shown here is derived from an EMBL/GenBank/DDBJ whole genome shotgun (WGS) entry which is preliminary data.</text>
</comment>
<dbReference type="Pfam" id="PF17871">
    <property type="entry name" value="AAA_lid_9"/>
    <property type="match status" value="1"/>
</dbReference>
<keyword evidence="1" id="KW-0547">Nucleotide-binding</keyword>
<evidence type="ECO:0000256" key="2">
    <source>
        <dbReference type="ARBA" id="ARBA00022840"/>
    </source>
</evidence>
<dbReference type="InterPro" id="IPR050130">
    <property type="entry name" value="ClpA_ClpB"/>
</dbReference>
<dbReference type="InterPro" id="IPR019489">
    <property type="entry name" value="Clp_ATPase_C"/>
</dbReference>
<dbReference type="Pfam" id="PF07724">
    <property type="entry name" value="AAA_2"/>
    <property type="match status" value="1"/>
</dbReference>
<keyword evidence="6" id="KW-1185">Reference proteome</keyword>
<dbReference type="Gene3D" id="1.10.8.60">
    <property type="match status" value="2"/>
</dbReference>
<gene>
    <name evidence="5" type="ORF">DFR64_0383</name>
</gene>
<dbReference type="InterPro" id="IPR003959">
    <property type="entry name" value="ATPase_AAA_core"/>
</dbReference>
<dbReference type="InterPro" id="IPR001270">
    <property type="entry name" value="ClpA/B"/>
</dbReference>
<reference evidence="5 6" key="1">
    <citation type="submission" date="2018-08" db="EMBL/GenBank/DDBJ databases">
        <title>Genomic Encyclopedia of Type Strains, Phase IV (KMG-IV): sequencing the most valuable type-strain genomes for metagenomic binning, comparative biology and taxonomic classification.</title>
        <authorList>
            <person name="Goeker M."/>
        </authorList>
    </citation>
    <scope>NUCLEOTIDE SEQUENCE [LARGE SCALE GENOMIC DNA]</scope>
    <source>
        <strain evidence="5 6">DSM 23923</strain>
    </source>
</reference>
<dbReference type="InterPro" id="IPR041546">
    <property type="entry name" value="ClpA/ClpB_AAA_lid"/>
</dbReference>
<dbReference type="Pfam" id="PF00004">
    <property type="entry name" value="AAA"/>
    <property type="match status" value="1"/>
</dbReference>
<dbReference type="PROSITE" id="PS00870">
    <property type="entry name" value="CLPAB_1"/>
    <property type="match status" value="1"/>
</dbReference>
<dbReference type="Proteomes" id="UP000256388">
    <property type="component" value="Unassembled WGS sequence"/>
</dbReference>
<dbReference type="Gene3D" id="3.40.50.300">
    <property type="entry name" value="P-loop containing nucleotide triphosphate hydrolases"/>
    <property type="match status" value="2"/>
</dbReference>
<keyword evidence="2 5" id="KW-0067">ATP-binding</keyword>
<evidence type="ECO:0000256" key="3">
    <source>
        <dbReference type="ARBA" id="ARBA00023186"/>
    </source>
</evidence>
<dbReference type="GO" id="GO:0034605">
    <property type="term" value="P:cellular response to heat"/>
    <property type="evidence" value="ECO:0007669"/>
    <property type="project" value="TreeGrafter"/>
</dbReference>
<accession>A0A347ZUB0</accession>